<dbReference type="GO" id="GO:0016491">
    <property type="term" value="F:oxidoreductase activity"/>
    <property type="evidence" value="ECO:0007669"/>
    <property type="project" value="InterPro"/>
</dbReference>
<dbReference type="CDD" id="cd03025">
    <property type="entry name" value="DsbA_FrnE_like"/>
    <property type="match status" value="1"/>
</dbReference>
<accession>A0A8J3AXF2</accession>
<gene>
    <name evidence="2" type="ORF">GCM10011430_10950</name>
</gene>
<evidence type="ECO:0000313" key="3">
    <source>
        <dbReference type="Proteomes" id="UP000627205"/>
    </source>
</evidence>
<dbReference type="Proteomes" id="UP000627205">
    <property type="component" value="Unassembled WGS sequence"/>
</dbReference>
<dbReference type="InterPro" id="IPR036249">
    <property type="entry name" value="Thioredoxin-like_sf"/>
</dbReference>
<organism evidence="2 3">
    <name type="scientific">Oxalicibacterium solurbis</name>
    <dbReference type="NCBI Taxonomy" id="69280"/>
    <lineage>
        <taxon>Bacteria</taxon>
        <taxon>Pseudomonadati</taxon>
        <taxon>Pseudomonadota</taxon>
        <taxon>Betaproteobacteria</taxon>
        <taxon>Burkholderiales</taxon>
        <taxon>Oxalobacteraceae</taxon>
        <taxon>Oxalicibacterium</taxon>
    </lineage>
</organism>
<dbReference type="AlphaFoldDB" id="A0A8J3AXF2"/>
<keyword evidence="3" id="KW-1185">Reference proteome</keyword>
<reference evidence="2" key="2">
    <citation type="submission" date="2020-09" db="EMBL/GenBank/DDBJ databases">
        <authorList>
            <person name="Sun Q."/>
            <person name="Sedlacek I."/>
        </authorList>
    </citation>
    <scope>NUCLEOTIDE SEQUENCE</scope>
    <source>
        <strain evidence="2">CCM 7664</strain>
    </source>
</reference>
<name>A0A8J3AXF2_9BURK</name>
<evidence type="ECO:0000313" key="2">
    <source>
        <dbReference type="EMBL" id="GGI53921.1"/>
    </source>
</evidence>
<dbReference type="SUPFAM" id="SSF52833">
    <property type="entry name" value="Thioredoxin-like"/>
    <property type="match status" value="1"/>
</dbReference>
<proteinExistence type="predicted"/>
<dbReference type="RefSeq" id="WP_188420035.1">
    <property type="nucleotide sequence ID" value="NZ_BMDP01000002.1"/>
</dbReference>
<dbReference type="EMBL" id="BMDP01000002">
    <property type="protein sequence ID" value="GGI53921.1"/>
    <property type="molecule type" value="Genomic_DNA"/>
</dbReference>
<dbReference type="Gene3D" id="1.10.472.60">
    <property type="entry name" value="putative protein disulfide isomerase domain"/>
    <property type="match status" value="1"/>
</dbReference>
<comment type="caution">
    <text evidence="2">The sequence shown here is derived from an EMBL/GenBank/DDBJ whole genome shotgun (WGS) entry which is preliminary data.</text>
</comment>
<protein>
    <submittedName>
        <fullName evidence="2">DsbA family protein</fullName>
    </submittedName>
</protein>
<dbReference type="InterPro" id="IPR001853">
    <property type="entry name" value="DSBA-like_thioredoxin_dom"/>
</dbReference>
<feature type="domain" description="DSBA-like thioredoxin" evidence="1">
    <location>
        <begin position="9"/>
        <end position="205"/>
    </location>
</feature>
<dbReference type="PANTHER" id="PTHR13887">
    <property type="entry name" value="GLUTATHIONE S-TRANSFERASE KAPPA"/>
    <property type="match status" value="1"/>
</dbReference>
<reference evidence="2" key="1">
    <citation type="journal article" date="2014" name="Int. J. Syst. Evol. Microbiol.">
        <title>Complete genome sequence of Corynebacterium casei LMG S-19264T (=DSM 44701T), isolated from a smear-ripened cheese.</title>
        <authorList>
            <consortium name="US DOE Joint Genome Institute (JGI-PGF)"/>
            <person name="Walter F."/>
            <person name="Albersmeier A."/>
            <person name="Kalinowski J."/>
            <person name="Ruckert C."/>
        </authorList>
    </citation>
    <scope>NUCLEOTIDE SEQUENCE</scope>
    <source>
        <strain evidence="2">CCM 7664</strain>
    </source>
</reference>
<dbReference type="Gene3D" id="3.40.30.10">
    <property type="entry name" value="Glutaredoxin"/>
    <property type="match status" value="1"/>
</dbReference>
<sequence>MSRLIYIADPMCSWCYGFGPELNTLLAGLPDMELELIVGGLRAYNTEVMDEQLKTTLLSHWKKVEETSGLPFSDRALSRPGFIYDTEPACRAIVATGLLAPQLAFDVFHAIQHGFYVEGRDVTQAKVLAEIAVQVLTESGIACDENLFLTTWDSEESKTATQADFAQTQRWGIHGFPTLVLEHAGGLHLITSGFVRTETLVERLQSIVDQAA</sequence>
<dbReference type="PANTHER" id="PTHR13887:SF54">
    <property type="entry name" value="DSBA FAMILY PROTEIN"/>
    <property type="match status" value="1"/>
</dbReference>
<evidence type="ECO:0000259" key="1">
    <source>
        <dbReference type="Pfam" id="PF01323"/>
    </source>
</evidence>
<dbReference type="Pfam" id="PF01323">
    <property type="entry name" value="DSBA"/>
    <property type="match status" value="1"/>
</dbReference>